<evidence type="ECO:0000313" key="5">
    <source>
        <dbReference type="Proteomes" id="UP000756703"/>
    </source>
</evidence>
<dbReference type="EMBL" id="JACQMI010000005">
    <property type="protein sequence ID" value="MBI4132584.1"/>
    <property type="molecule type" value="Genomic_DNA"/>
</dbReference>
<dbReference type="SUPFAM" id="SSF52172">
    <property type="entry name" value="CheY-like"/>
    <property type="match status" value="1"/>
</dbReference>
<evidence type="ECO:0000259" key="3">
    <source>
        <dbReference type="PROSITE" id="PS50110"/>
    </source>
</evidence>
<dbReference type="PANTHER" id="PTHR44591">
    <property type="entry name" value="STRESS RESPONSE REGULATOR PROTEIN 1"/>
    <property type="match status" value="1"/>
</dbReference>
<dbReference type="PANTHER" id="PTHR44591:SF3">
    <property type="entry name" value="RESPONSE REGULATORY DOMAIN-CONTAINING PROTEIN"/>
    <property type="match status" value="1"/>
</dbReference>
<feature type="modified residue" description="4-aspartylphosphate" evidence="2">
    <location>
        <position position="57"/>
    </location>
</feature>
<dbReference type="Gene3D" id="3.40.50.2300">
    <property type="match status" value="1"/>
</dbReference>
<proteinExistence type="predicted"/>
<dbReference type="GO" id="GO:0000160">
    <property type="term" value="P:phosphorelay signal transduction system"/>
    <property type="evidence" value="ECO:0007669"/>
    <property type="project" value="InterPro"/>
</dbReference>
<dbReference type="AlphaFoldDB" id="A0A933DTE1"/>
<dbReference type="Proteomes" id="UP000756703">
    <property type="component" value="Unassembled WGS sequence"/>
</dbReference>
<evidence type="ECO:0000256" key="2">
    <source>
        <dbReference type="PROSITE-ProRule" id="PRU00169"/>
    </source>
</evidence>
<dbReference type="InterPro" id="IPR050595">
    <property type="entry name" value="Bact_response_regulator"/>
</dbReference>
<organism evidence="4 5">
    <name type="scientific">Candidatus Sungiibacteriota bacterium</name>
    <dbReference type="NCBI Taxonomy" id="2750080"/>
    <lineage>
        <taxon>Bacteria</taxon>
        <taxon>Candidatus Sungiibacteriota</taxon>
    </lineage>
</organism>
<dbReference type="SMART" id="SM00448">
    <property type="entry name" value="REC"/>
    <property type="match status" value="1"/>
</dbReference>
<dbReference type="Pfam" id="PF00072">
    <property type="entry name" value="Response_reg"/>
    <property type="match status" value="1"/>
</dbReference>
<feature type="domain" description="Response regulatory" evidence="3">
    <location>
        <begin position="7"/>
        <end position="122"/>
    </location>
</feature>
<evidence type="ECO:0000313" key="4">
    <source>
        <dbReference type="EMBL" id="MBI4132584.1"/>
    </source>
</evidence>
<accession>A0A933DTE1</accession>
<reference evidence="4" key="1">
    <citation type="submission" date="2020-07" db="EMBL/GenBank/DDBJ databases">
        <title>Huge and variable diversity of episymbiotic CPR bacteria and DPANN archaea in groundwater ecosystems.</title>
        <authorList>
            <person name="He C.Y."/>
            <person name="Keren R."/>
            <person name="Whittaker M."/>
            <person name="Farag I.F."/>
            <person name="Doudna J."/>
            <person name="Cate J.H.D."/>
            <person name="Banfield J.F."/>
        </authorList>
    </citation>
    <scope>NUCLEOTIDE SEQUENCE</scope>
    <source>
        <strain evidence="4">NC_groundwater_1225_Ag_S-0.1um_56_177</strain>
    </source>
</reference>
<evidence type="ECO:0000256" key="1">
    <source>
        <dbReference type="ARBA" id="ARBA00022553"/>
    </source>
</evidence>
<dbReference type="CDD" id="cd00156">
    <property type="entry name" value="REC"/>
    <property type="match status" value="1"/>
</dbReference>
<protein>
    <submittedName>
        <fullName evidence="4">Response regulator</fullName>
    </submittedName>
</protein>
<keyword evidence="1 2" id="KW-0597">Phosphoprotein</keyword>
<sequence length="130" mass="14396">MEVKQIHVLVVDDDTSIREYLEDVLREEGHIVITAANGELGIRALQEHPELEFLITDYQMPKRNGIEVVRFSKLERPSVKTALITATPTPDVAKLAMAAGADAVLSKPFRIEALEELIAKFFPVTSPTVA</sequence>
<dbReference type="InterPro" id="IPR001789">
    <property type="entry name" value="Sig_transdc_resp-reg_receiver"/>
</dbReference>
<dbReference type="PROSITE" id="PS50110">
    <property type="entry name" value="RESPONSE_REGULATORY"/>
    <property type="match status" value="1"/>
</dbReference>
<dbReference type="InterPro" id="IPR011006">
    <property type="entry name" value="CheY-like_superfamily"/>
</dbReference>
<name>A0A933DTE1_9BACT</name>
<gene>
    <name evidence="4" type="ORF">HY473_00585</name>
</gene>
<comment type="caution">
    <text evidence="4">The sequence shown here is derived from an EMBL/GenBank/DDBJ whole genome shotgun (WGS) entry which is preliminary data.</text>
</comment>